<evidence type="ECO:0000256" key="7">
    <source>
        <dbReference type="ARBA" id="ARBA00022692"/>
    </source>
</evidence>
<evidence type="ECO:0000256" key="12">
    <source>
        <dbReference type="ARBA" id="ARBA00023139"/>
    </source>
</evidence>
<dbReference type="GO" id="GO:0006612">
    <property type="term" value="P:protein targeting to membrane"/>
    <property type="evidence" value="ECO:0007669"/>
    <property type="project" value="TreeGrafter"/>
</dbReference>
<dbReference type="PROSITE" id="PS50216">
    <property type="entry name" value="DHHC"/>
    <property type="match status" value="1"/>
</dbReference>
<evidence type="ECO:0000256" key="14">
    <source>
        <dbReference type="ARBA" id="ARBA00023315"/>
    </source>
</evidence>
<keyword evidence="19" id="KW-1185">Reference proteome</keyword>
<dbReference type="GO" id="GO:0005886">
    <property type="term" value="C:plasma membrane"/>
    <property type="evidence" value="ECO:0007669"/>
    <property type="project" value="UniProtKB-SubCell"/>
</dbReference>
<evidence type="ECO:0000256" key="3">
    <source>
        <dbReference type="ARBA" id="ARBA00004653"/>
    </source>
</evidence>
<proteinExistence type="inferred from homology"/>
<keyword evidence="7 16" id="KW-0812">Transmembrane</keyword>
<protein>
    <recommendedName>
        <fullName evidence="16">Palmitoyltransferase</fullName>
        <ecNumber evidence="16">2.3.1.225</ecNumber>
    </recommendedName>
</protein>
<feature type="transmembrane region" description="Helical" evidence="16">
    <location>
        <begin position="99"/>
        <end position="121"/>
    </location>
</feature>
<accession>A0A3P8UHQ9</accession>
<dbReference type="GeneID" id="103382318"/>
<evidence type="ECO:0000256" key="5">
    <source>
        <dbReference type="ARBA" id="ARBA00022475"/>
    </source>
</evidence>
<comment type="similarity">
    <text evidence="4 16">Belongs to the DHHC palmitoyltransferase family.</text>
</comment>
<evidence type="ECO:0000313" key="18">
    <source>
        <dbReference type="Ensembl" id="ENSCSEP00000001374.1"/>
    </source>
</evidence>
<dbReference type="KEGG" id="csem:103382318"/>
<name>A0A3P8UHQ9_CYNSE</name>
<evidence type="ECO:0000256" key="1">
    <source>
        <dbReference type="ARBA" id="ARBA00004477"/>
    </source>
</evidence>
<dbReference type="InterPro" id="IPR039859">
    <property type="entry name" value="PFA4/ZDH16/20/ERF2-like"/>
</dbReference>
<evidence type="ECO:0000256" key="10">
    <source>
        <dbReference type="ARBA" id="ARBA00023034"/>
    </source>
</evidence>
<dbReference type="GeneTree" id="ENSGT00920000149163"/>
<dbReference type="CTD" id="55146"/>
<dbReference type="RefSeq" id="XP_008313289.1">
    <property type="nucleotide sequence ID" value="XM_008315067.3"/>
</dbReference>
<dbReference type="AlphaFoldDB" id="A0A3P8UHQ9"/>
<evidence type="ECO:0000256" key="16">
    <source>
        <dbReference type="RuleBase" id="RU079119"/>
    </source>
</evidence>
<keyword evidence="12" id="KW-0564">Palmitate</keyword>
<dbReference type="PANTHER" id="PTHR22883:SF466">
    <property type="entry name" value="PALMITOYLTRANSFERASE ZDHHC4"/>
    <property type="match status" value="1"/>
</dbReference>
<evidence type="ECO:0000256" key="13">
    <source>
        <dbReference type="ARBA" id="ARBA00023288"/>
    </source>
</evidence>
<evidence type="ECO:0000256" key="9">
    <source>
        <dbReference type="ARBA" id="ARBA00022989"/>
    </source>
</evidence>
<dbReference type="GO" id="GO:0000139">
    <property type="term" value="C:Golgi membrane"/>
    <property type="evidence" value="ECO:0007669"/>
    <property type="project" value="UniProtKB-SubCell"/>
</dbReference>
<comment type="catalytic activity">
    <reaction evidence="15">
        <text>L-cysteinyl-[protein] + hexadecanoyl-CoA = S-hexadecanoyl-L-cysteinyl-[protein] + CoA</text>
        <dbReference type="Rhea" id="RHEA:36683"/>
        <dbReference type="Rhea" id="RHEA-COMP:10131"/>
        <dbReference type="Rhea" id="RHEA-COMP:11032"/>
        <dbReference type="ChEBI" id="CHEBI:29950"/>
        <dbReference type="ChEBI" id="CHEBI:57287"/>
        <dbReference type="ChEBI" id="CHEBI:57379"/>
        <dbReference type="ChEBI" id="CHEBI:74151"/>
        <dbReference type="EC" id="2.3.1.225"/>
    </reaction>
    <physiologicalReaction direction="left-to-right" evidence="15">
        <dbReference type="Rhea" id="RHEA:36684"/>
    </physiologicalReaction>
</comment>
<feature type="transmembrane region" description="Helical" evidence="16">
    <location>
        <begin position="258"/>
        <end position="278"/>
    </location>
</feature>
<keyword evidence="9 16" id="KW-1133">Transmembrane helix</keyword>
<comment type="subcellular location">
    <subcellularLocation>
        <location evidence="2">Cell membrane</location>
        <topology evidence="2">Multi-pass membrane protein</topology>
    </subcellularLocation>
    <subcellularLocation>
        <location evidence="1">Endoplasmic reticulum membrane</location>
        <topology evidence="1">Multi-pass membrane protein</topology>
    </subcellularLocation>
    <subcellularLocation>
        <location evidence="3">Golgi apparatus membrane</location>
        <topology evidence="3">Multi-pass membrane protein</topology>
    </subcellularLocation>
</comment>
<evidence type="ECO:0000313" key="19">
    <source>
        <dbReference type="Proteomes" id="UP000265120"/>
    </source>
</evidence>
<reference evidence="18" key="2">
    <citation type="submission" date="2025-08" db="UniProtKB">
        <authorList>
            <consortium name="Ensembl"/>
        </authorList>
    </citation>
    <scope>IDENTIFICATION</scope>
</reference>
<feature type="transmembrane region" description="Helical" evidence="16">
    <location>
        <begin position="69"/>
        <end position="87"/>
    </location>
</feature>
<dbReference type="OrthoDB" id="410721at2759"/>
<evidence type="ECO:0000256" key="4">
    <source>
        <dbReference type="ARBA" id="ARBA00008574"/>
    </source>
</evidence>
<dbReference type="GO" id="GO:0005789">
    <property type="term" value="C:endoplasmic reticulum membrane"/>
    <property type="evidence" value="ECO:0007669"/>
    <property type="project" value="UniProtKB-SubCell"/>
</dbReference>
<dbReference type="EC" id="2.3.1.225" evidence="16"/>
<sequence>MDFLTLFGIYVLVVLACIALVCKYSGKQQSPFHTLFNFITKILAPVTPKWLQKWSQKSMHSLFHERSNMFIYLHLVLEGAVYTEFTFEVFNFCREMETALTSLCVPYVLLIFKTCFFYLCISKDPGTVTKKRVVGQVSIYQYDRRMFHPGVHCPTCQLVKPARSKHCRVCDRCVHRFDHHCVWVNNCIGALNTRYFLLYLFSVCAMAGDIALLTTDMLLHVVLRSGLLGASYIDEYDQQQPAGFLFVIQHLFMSFPRIIFMLGFLVFVFFLLGGYALFHSYLALVNQTSNEWYKSRGYFCQHCHPASAVDPLKTPVPEHSKRYFYSHGILRNLGEIFFPPRLPKRKVN</sequence>
<evidence type="ECO:0000256" key="11">
    <source>
        <dbReference type="ARBA" id="ARBA00023136"/>
    </source>
</evidence>
<reference evidence="18" key="3">
    <citation type="submission" date="2025-09" db="UniProtKB">
        <authorList>
            <consortium name="Ensembl"/>
        </authorList>
    </citation>
    <scope>IDENTIFICATION</scope>
</reference>
<keyword evidence="10" id="KW-0333">Golgi apparatus</keyword>
<keyword evidence="6 16" id="KW-0808">Transferase</keyword>
<dbReference type="OMA" id="KNMKCST"/>
<dbReference type="STRING" id="244447.ENSCSEP00000001374"/>
<dbReference type="Ensembl" id="ENSCSET00000001403.1">
    <property type="protein sequence ID" value="ENSCSEP00000001374.1"/>
    <property type="gene ID" value="ENSCSEG00000000947.1"/>
</dbReference>
<organism evidence="18 19">
    <name type="scientific">Cynoglossus semilaevis</name>
    <name type="common">Tongue sole</name>
    <dbReference type="NCBI Taxonomy" id="244447"/>
    <lineage>
        <taxon>Eukaryota</taxon>
        <taxon>Metazoa</taxon>
        <taxon>Chordata</taxon>
        <taxon>Craniata</taxon>
        <taxon>Vertebrata</taxon>
        <taxon>Euteleostomi</taxon>
        <taxon>Actinopterygii</taxon>
        <taxon>Neopterygii</taxon>
        <taxon>Teleostei</taxon>
        <taxon>Neoteleostei</taxon>
        <taxon>Acanthomorphata</taxon>
        <taxon>Carangaria</taxon>
        <taxon>Pleuronectiformes</taxon>
        <taxon>Pleuronectoidei</taxon>
        <taxon>Cynoglossidae</taxon>
        <taxon>Cynoglossinae</taxon>
        <taxon>Cynoglossus</taxon>
    </lineage>
</organism>
<keyword evidence="13" id="KW-0449">Lipoprotein</keyword>
<keyword evidence="8" id="KW-0256">Endoplasmic reticulum</keyword>
<dbReference type="InParanoid" id="A0A3P8UHQ9"/>
<reference evidence="18 19" key="1">
    <citation type="journal article" date="2014" name="Nat. Genet.">
        <title>Whole-genome sequence of a flatfish provides insights into ZW sex chromosome evolution and adaptation to a benthic lifestyle.</title>
        <authorList>
            <person name="Chen S."/>
            <person name="Zhang G."/>
            <person name="Shao C."/>
            <person name="Huang Q."/>
            <person name="Liu G."/>
            <person name="Zhang P."/>
            <person name="Song W."/>
            <person name="An N."/>
            <person name="Chalopin D."/>
            <person name="Volff J.N."/>
            <person name="Hong Y."/>
            <person name="Li Q."/>
            <person name="Sha Z."/>
            <person name="Zhou H."/>
            <person name="Xie M."/>
            <person name="Yu Q."/>
            <person name="Liu Y."/>
            <person name="Xiang H."/>
            <person name="Wang N."/>
            <person name="Wu K."/>
            <person name="Yang C."/>
            <person name="Zhou Q."/>
            <person name="Liao X."/>
            <person name="Yang L."/>
            <person name="Hu Q."/>
            <person name="Zhang J."/>
            <person name="Meng L."/>
            <person name="Jin L."/>
            <person name="Tian Y."/>
            <person name="Lian J."/>
            <person name="Yang J."/>
            <person name="Miao G."/>
            <person name="Liu S."/>
            <person name="Liang Z."/>
            <person name="Yan F."/>
            <person name="Li Y."/>
            <person name="Sun B."/>
            <person name="Zhang H."/>
            <person name="Zhang J."/>
            <person name="Zhu Y."/>
            <person name="Du M."/>
            <person name="Zhao Y."/>
            <person name="Schartl M."/>
            <person name="Tang Q."/>
            <person name="Wang J."/>
        </authorList>
    </citation>
    <scope>NUCLEOTIDE SEQUENCE</scope>
</reference>
<evidence type="ECO:0000256" key="8">
    <source>
        <dbReference type="ARBA" id="ARBA00022824"/>
    </source>
</evidence>
<keyword evidence="14 16" id="KW-0012">Acyltransferase</keyword>
<feature type="domain" description="Palmitoyltransferase DHHC" evidence="17">
    <location>
        <begin position="150"/>
        <end position="295"/>
    </location>
</feature>
<comment type="domain">
    <text evidence="16">The DHHC domain is required for palmitoyltransferase activity.</text>
</comment>
<dbReference type="PANTHER" id="PTHR22883">
    <property type="entry name" value="ZINC FINGER DHHC DOMAIN CONTAINING PROTEIN"/>
    <property type="match status" value="1"/>
</dbReference>
<keyword evidence="5" id="KW-1003">Cell membrane</keyword>
<evidence type="ECO:0000256" key="2">
    <source>
        <dbReference type="ARBA" id="ARBA00004651"/>
    </source>
</evidence>
<dbReference type="Pfam" id="PF01529">
    <property type="entry name" value="DHHC"/>
    <property type="match status" value="1"/>
</dbReference>
<dbReference type="InterPro" id="IPR001594">
    <property type="entry name" value="Palmitoyltrfase_DHHC"/>
</dbReference>
<feature type="transmembrane region" description="Helical" evidence="16">
    <location>
        <begin position="196"/>
        <end position="215"/>
    </location>
</feature>
<dbReference type="FunCoup" id="A0A3P8UHQ9">
    <property type="interactions" value="417"/>
</dbReference>
<evidence type="ECO:0000256" key="15">
    <source>
        <dbReference type="ARBA" id="ARBA00047790"/>
    </source>
</evidence>
<evidence type="ECO:0000259" key="17">
    <source>
        <dbReference type="Pfam" id="PF01529"/>
    </source>
</evidence>
<dbReference type="GO" id="GO:0019706">
    <property type="term" value="F:protein-cysteine S-palmitoyltransferase activity"/>
    <property type="evidence" value="ECO:0007669"/>
    <property type="project" value="UniProtKB-EC"/>
</dbReference>
<evidence type="ECO:0000256" key="6">
    <source>
        <dbReference type="ARBA" id="ARBA00022679"/>
    </source>
</evidence>
<feature type="transmembrane region" description="Helical" evidence="16">
    <location>
        <begin position="6"/>
        <end position="26"/>
    </location>
</feature>
<dbReference type="Proteomes" id="UP000265120">
    <property type="component" value="Chromosome 8"/>
</dbReference>
<keyword evidence="11 16" id="KW-0472">Membrane</keyword>